<keyword evidence="6" id="KW-0812">Transmembrane</keyword>
<dbReference type="InterPro" id="IPR002123">
    <property type="entry name" value="Plipid/glycerol_acylTrfase"/>
</dbReference>
<evidence type="ECO:0000256" key="1">
    <source>
        <dbReference type="ARBA" id="ARBA00008655"/>
    </source>
</evidence>
<dbReference type="Proteomes" id="UP001218218">
    <property type="component" value="Unassembled WGS sequence"/>
</dbReference>
<name>A0AAD7AVN9_9AGAR</name>
<dbReference type="InterPro" id="IPR004552">
    <property type="entry name" value="AGP_acyltrans"/>
</dbReference>
<sequence length="353" mass="38226">MASLFSLLRPVAYASLPLIALQYSPHGRYYTRNVIYVGALGFVATLSAFLAAGLSLANRRFDVNYVVARTFYAVAGTLIGWRVEVEGEEWLEDTKDGGGRPAVLMCNHQSMIDILPLARIMPKRTSIMSKKSLQYTPLGPFMTMSGAIFIDRGNSTRAKRSLDAAVNVMRTLRVSLWMFPEGTRHNSPNPDLLPFKKGGFHLAVQSGLPIIPIVIENYFHLYHTNEFHSGVVHIRVLPPVPTTGMTAENVPALITLVSDQMRAALVDISSKAVPTPAPIAPPIPASMSSVVAVLSDVVDDHTTAMPEDAVFDAKPSASKESLASSAFEGVAQSETGTETEEDDEGMVLVGRPT</sequence>
<keyword evidence="6" id="KW-0472">Membrane</keyword>
<dbReference type="EMBL" id="JARIHO010000001">
    <property type="protein sequence ID" value="KAJ7368864.1"/>
    <property type="molecule type" value="Genomic_DNA"/>
</dbReference>
<dbReference type="EC" id="2.3.1.51" evidence="4"/>
<keyword evidence="4" id="KW-1208">Phospholipid metabolism</keyword>
<proteinExistence type="inferred from homology"/>
<reference evidence="8" key="1">
    <citation type="submission" date="2023-03" db="EMBL/GenBank/DDBJ databases">
        <title>Massive genome expansion in bonnet fungi (Mycena s.s.) driven by repeated elements and novel gene families across ecological guilds.</title>
        <authorList>
            <consortium name="Lawrence Berkeley National Laboratory"/>
            <person name="Harder C.B."/>
            <person name="Miyauchi S."/>
            <person name="Viragh M."/>
            <person name="Kuo A."/>
            <person name="Thoen E."/>
            <person name="Andreopoulos B."/>
            <person name="Lu D."/>
            <person name="Skrede I."/>
            <person name="Drula E."/>
            <person name="Henrissat B."/>
            <person name="Morin E."/>
            <person name="Kohler A."/>
            <person name="Barry K."/>
            <person name="LaButti K."/>
            <person name="Morin E."/>
            <person name="Salamov A."/>
            <person name="Lipzen A."/>
            <person name="Mereny Z."/>
            <person name="Hegedus B."/>
            <person name="Baldrian P."/>
            <person name="Stursova M."/>
            <person name="Weitz H."/>
            <person name="Taylor A."/>
            <person name="Grigoriev I.V."/>
            <person name="Nagy L.G."/>
            <person name="Martin F."/>
            <person name="Kauserud H."/>
        </authorList>
    </citation>
    <scope>NUCLEOTIDE SEQUENCE</scope>
    <source>
        <strain evidence="8">CBHHK002</strain>
    </source>
</reference>
<keyword evidence="3 4" id="KW-0012">Acyltransferase</keyword>
<evidence type="ECO:0000256" key="5">
    <source>
        <dbReference type="SAM" id="MobiDB-lite"/>
    </source>
</evidence>
<evidence type="ECO:0000256" key="3">
    <source>
        <dbReference type="ARBA" id="ARBA00023315"/>
    </source>
</evidence>
<feature type="transmembrane region" description="Helical" evidence="6">
    <location>
        <begin position="34"/>
        <end position="54"/>
    </location>
</feature>
<keyword evidence="9" id="KW-1185">Reference proteome</keyword>
<feature type="domain" description="Phospholipid/glycerol acyltransferase" evidence="7">
    <location>
        <begin position="102"/>
        <end position="218"/>
    </location>
</feature>
<dbReference type="GO" id="GO:0016020">
    <property type="term" value="C:membrane"/>
    <property type="evidence" value="ECO:0007669"/>
    <property type="project" value="InterPro"/>
</dbReference>
<dbReference type="SUPFAM" id="SSF69593">
    <property type="entry name" value="Glycerol-3-phosphate (1)-acyltransferase"/>
    <property type="match status" value="1"/>
</dbReference>
<dbReference type="AlphaFoldDB" id="A0AAD7AVN9"/>
<evidence type="ECO:0000259" key="7">
    <source>
        <dbReference type="SMART" id="SM00563"/>
    </source>
</evidence>
<comment type="catalytic activity">
    <reaction evidence="4">
        <text>a 1-acyl-sn-glycero-3-phosphate + an acyl-CoA = a 1,2-diacyl-sn-glycero-3-phosphate + CoA</text>
        <dbReference type="Rhea" id="RHEA:19709"/>
        <dbReference type="ChEBI" id="CHEBI:57287"/>
        <dbReference type="ChEBI" id="CHEBI:57970"/>
        <dbReference type="ChEBI" id="CHEBI:58342"/>
        <dbReference type="ChEBI" id="CHEBI:58608"/>
        <dbReference type="EC" id="2.3.1.51"/>
    </reaction>
</comment>
<feature type="transmembrane region" description="Helical" evidence="6">
    <location>
        <begin position="66"/>
        <end position="83"/>
    </location>
</feature>
<gene>
    <name evidence="8" type="ORF">DFH08DRAFT_796697</name>
</gene>
<protein>
    <recommendedName>
        <fullName evidence="4">1-acyl-sn-glycerol-3-phosphate acyltransferase</fullName>
        <ecNumber evidence="4">2.3.1.51</ecNumber>
    </recommendedName>
</protein>
<comment type="domain">
    <text evidence="4">The HXXXXD motif is essential for acyltransferase activity and may constitute the binding site for the phosphate moiety of the glycerol-3-phosphate.</text>
</comment>
<keyword evidence="4" id="KW-0594">Phospholipid biosynthesis</keyword>
<evidence type="ECO:0000256" key="4">
    <source>
        <dbReference type="RuleBase" id="RU361267"/>
    </source>
</evidence>
<keyword evidence="4" id="KW-0444">Lipid biosynthesis</keyword>
<evidence type="ECO:0000313" key="8">
    <source>
        <dbReference type="EMBL" id="KAJ7368864.1"/>
    </source>
</evidence>
<dbReference type="Pfam" id="PF01553">
    <property type="entry name" value="Acyltransferase"/>
    <property type="match status" value="1"/>
</dbReference>
<evidence type="ECO:0000313" key="9">
    <source>
        <dbReference type="Proteomes" id="UP001218218"/>
    </source>
</evidence>
<comment type="similarity">
    <text evidence="1 4">Belongs to the 1-acyl-sn-glycerol-3-phosphate acyltransferase family.</text>
</comment>
<evidence type="ECO:0000256" key="6">
    <source>
        <dbReference type="SAM" id="Phobius"/>
    </source>
</evidence>
<feature type="region of interest" description="Disordered" evidence="5">
    <location>
        <begin position="322"/>
        <end position="353"/>
    </location>
</feature>
<keyword evidence="2 4" id="KW-0808">Transferase</keyword>
<dbReference type="GO" id="GO:0005783">
    <property type="term" value="C:endoplasmic reticulum"/>
    <property type="evidence" value="ECO:0007669"/>
    <property type="project" value="TreeGrafter"/>
</dbReference>
<evidence type="ECO:0000256" key="2">
    <source>
        <dbReference type="ARBA" id="ARBA00022679"/>
    </source>
</evidence>
<comment type="caution">
    <text evidence="8">The sequence shown here is derived from an EMBL/GenBank/DDBJ whole genome shotgun (WGS) entry which is preliminary data.</text>
</comment>
<organism evidence="8 9">
    <name type="scientific">Mycena albidolilacea</name>
    <dbReference type="NCBI Taxonomy" id="1033008"/>
    <lineage>
        <taxon>Eukaryota</taxon>
        <taxon>Fungi</taxon>
        <taxon>Dikarya</taxon>
        <taxon>Basidiomycota</taxon>
        <taxon>Agaricomycotina</taxon>
        <taxon>Agaricomycetes</taxon>
        <taxon>Agaricomycetidae</taxon>
        <taxon>Agaricales</taxon>
        <taxon>Marasmiineae</taxon>
        <taxon>Mycenaceae</taxon>
        <taxon>Mycena</taxon>
    </lineage>
</organism>
<dbReference type="NCBIfam" id="TIGR00530">
    <property type="entry name" value="AGP_acyltrn"/>
    <property type="match status" value="1"/>
</dbReference>
<dbReference type="GO" id="GO:0006654">
    <property type="term" value="P:phosphatidic acid biosynthetic process"/>
    <property type="evidence" value="ECO:0007669"/>
    <property type="project" value="TreeGrafter"/>
</dbReference>
<dbReference type="CDD" id="cd07989">
    <property type="entry name" value="LPLAT_AGPAT-like"/>
    <property type="match status" value="1"/>
</dbReference>
<accession>A0AAD7AVN9</accession>
<keyword evidence="4" id="KW-0443">Lipid metabolism</keyword>
<keyword evidence="6" id="KW-1133">Transmembrane helix</keyword>
<dbReference type="GO" id="GO:0003841">
    <property type="term" value="F:1-acylglycerol-3-phosphate O-acyltransferase activity"/>
    <property type="evidence" value="ECO:0007669"/>
    <property type="project" value="UniProtKB-UniRule"/>
</dbReference>
<dbReference type="SMART" id="SM00563">
    <property type="entry name" value="PlsC"/>
    <property type="match status" value="1"/>
</dbReference>
<dbReference type="PANTHER" id="PTHR10434">
    <property type="entry name" value="1-ACYL-SN-GLYCEROL-3-PHOSPHATE ACYLTRANSFERASE"/>
    <property type="match status" value="1"/>
</dbReference>
<dbReference type="PANTHER" id="PTHR10434:SF11">
    <property type="entry name" value="1-ACYL-SN-GLYCEROL-3-PHOSPHATE ACYLTRANSFERASE"/>
    <property type="match status" value="1"/>
</dbReference>